<reference evidence="1" key="1">
    <citation type="submission" date="2018-02" db="EMBL/GenBank/DDBJ databases">
        <title>The genomes of Aspergillus section Nigri reveals drivers in fungal speciation.</title>
        <authorList>
            <consortium name="DOE Joint Genome Institute"/>
            <person name="Vesth T.C."/>
            <person name="Nybo J."/>
            <person name="Theobald S."/>
            <person name="Brandl J."/>
            <person name="Frisvad J.C."/>
            <person name="Nielsen K.F."/>
            <person name="Lyhne E.K."/>
            <person name="Kogle M.E."/>
            <person name="Kuo A."/>
            <person name="Riley R."/>
            <person name="Clum A."/>
            <person name="Nolan M."/>
            <person name="Lipzen A."/>
            <person name="Salamov A."/>
            <person name="Henrissat B."/>
            <person name="Wiebenga A."/>
            <person name="De vries R.P."/>
            <person name="Grigoriev I.V."/>
            <person name="Mortensen U.H."/>
            <person name="Andersen M.R."/>
            <person name="Baker S.E."/>
        </authorList>
    </citation>
    <scope>NUCLEOTIDE SEQUENCE</scope>
    <source>
        <strain evidence="1">CBS 621.78</strain>
    </source>
</reference>
<dbReference type="Proteomes" id="UP000249057">
    <property type="component" value="Unassembled WGS sequence"/>
</dbReference>
<evidence type="ECO:0000313" key="2">
    <source>
        <dbReference type="Proteomes" id="UP000249057"/>
    </source>
</evidence>
<accession>A0ACD1GDD5</accession>
<gene>
    <name evidence="1" type="ORF">BO95DRAFT_88378</name>
</gene>
<protein>
    <submittedName>
        <fullName evidence="1">Uncharacterized protein</fullName>
    </submittedName>
</protein>
<evidence type="ECO:0000313" key="1">
    <source>
        <dbReference type="EMBL" id="RAH47289.1"/>
    </source>
</evidence>
<organism evidence="1 2">
    <name type="scientific">Aspergillus brunneoviolaceus CBS 621.78</name>
    <dbReference type="NCBI Taxonomy" id="1450534"/>
    <lineage>
        <taxon>Eukaryota</taxon>
        <taxon>Fungi</taxon>
        <taxon>Dikarya</taxon>
        <taxon>Ascomycota</taxon>
        <taxon>Pezizomycotina</taxon>
        <taxon>Eurotiomycetes</taxon>
        <taxon>Eurotiomycetidae</taxon>
        <taxon>Eurotiales</taxon>
        <taxon>Aspergillaceae</taxon>
        <taxon>Aspergillus</taxon>
        <taxon>Aspergillus subgen. Circumdati</taxon>
    </lineage>
</organism>
<keyword evidence="2" id="KW-1185">Reference proteome</keyword>
<dbReference type="EMBL" id="KZ825331">
    <property type="protein sequence ID" value="RAH47289.1"/>
    <property type="molecule type" value="Genomic_DNA"/>
</dbReference>
<proteinExistence type="predicted"/>
<sequence length="156" mass="17522">MSLFGQQKRDSGVSHDRRFTAYPPAWVLPPEHGIKCHSCPFSSSSSRASKDLLGCSWLSIGTLCRGSSTDHQLYHINSTIFVFVHEESRNLREGTQYIAQALLRTASRYCIRTVSTAFKLVLHTASAQINTQVEKFVYVRTTCTANNKPDSYTSEK</sequence>
<name>A0ACD1GDD5_9EURO</name>